<feature type="transmembrane region" description="Helical" evidence="10">
    <location>
        <begin position="135"/>
        <end position="153"/>
    </location>
</feature>
<evidence type="ECO:0000256" key="5">
    <source>
        <dbReference type="ARBA" id="ARBA00022725"/>
    </source>
</evidence>
<evidence type="ECO:0000256" key="7">
    <source>
        <dbReference type="ARBA" id="ARBA00023136"/>
    </source>
</evidence>
<evidence type="ECO:0000256" key="3">
    <source>
        <dbReference type="ARBA" id="ARBA00022606"/>
    </source>
</evidence>
<proteinExistence type="predicted"/>
<dbReference type="Proteomes" id="UP000838878">
    <property type="component" value="Chromosome 7"/>
</dbReference>
<dbReference type="Pfam" id="PF02949">
    <property type="entry name" value="7tm_6"/>
    <property type="match status" value="1"/>
</dbReference>
<dbReference type="EMBL" id="OV170227">
    <property type="protein sequence ID" value="CAH0728075.1"/>
    <property type="molecule type" value="Genomic_DNA"/>
</dbReference>
<dbReference type="PANTHER" id="PTHR21137:SF35">
    <property type="entry name" value="ODORANT RECEPTOR 19A-RELATED"/>
    <property type="match status" value="1"/>
</dbReference>
<keyword evidence="6 10" id="KW-1133">Transmembrane helix</keyword>
<evidence type="ECO:0000256" key="6">
    <source>
        <dbReference type="ARBA" id="ARBA00022989"/>
    </source>
</evidence>
<accession>A0A8J9VKF7</accession>
<keyword evidence="2" id="KW-1003">Cell membrane</keyword>
<feature type="non-terminal residue" evidence="11">
    <location>
        <position position="265"/>
    </location>
</feature>
<gene>
    <name evidence="11" type="ORF">BINO364_LOCUS13338</name>
</gene>
<keyword evidence="5" id="KW-0552">Olfaction</keyword>
<evidence type="ECO:0000256" key="8">
    <source>
        <dbReference type="ARBA" id="ARBA00023170"/>
    </source>
</evidence>
<dbReference type="GO" id="GO:0005549">
    <property type="term" value="F:odorant binding"/>
    <property type="evidence" value="ECO:0007669"/>
    <property type="project" value="InterPro"/>
</dbReference>
<dbReference type="InterPro" id="IPR004117">
    <property type="entry name" value="7tm6_olfct_rcpt"/>
</dbReference>
<feature type="transmembrane region" description="Helical" evidence="10">
    <location>
        <begin position="194"/>
        <end position="222"/>
    </location>
</feature>
<evidence type="ECO:0000256" key="1">
    <source>
        <dbReference type="ARBA" id="ARBA00004651"/>
    </source>
</evidence>
<dbReference type="PANTHER" id="PTHR21137">
    <property type="entry name" value="ODORANT RECEPTOR"/>
    <property type="match status" value="1"/>
</dbReference>
<organism evidence="11 12">
    <name type="scientific">Brenthis ino</name>
    <name type="common">lesser marbled fritillary</name>
    <dbReference type="NCBI Taxonomy" id="405034"/>
    <lineage>
        <taxon>Eukaryota</taxon>
        <taxon>Metazoa</taxon>
        <taxon>Ecdysozoa</taxon>
        <taxon>Arthropoda</taxon>
        <taxon>Hexapoda</taxon>
        <taxon>Insecta</taxon>
        <taxon>Pterygota</taxon>
        <taxon>Neoptera</taxon>
        <taxon>Endopterygota</taxon>
        <taxon>Lepidoptera</taxon>
        <taxon>Glossata</taxon>
        <taxon>Ditrysia</taxon>
        <taxon>Papilionoidea</taxon>
        <taxon>Nymphalidae</taxon>
        <taxon>Heliconiinae</taxon>
        <taxon>Argynnini</taxon>
        <taxon>Brenthis</taxon>
    </lineage>
</organism>
<dbReference type="OrthoDB" id="7254511at2759"/>
<evidence type="ECO:0000256" key="4">
    <source>
        <dbReference type="ARBA" id="ARBA00022692"/>
    </source>
</evidence>
<keyword evidence="4 10" id="KW-0812">Transmembrane</keyword>
<keyword evidence="7 10" id="KW-0472">Membrane</keyword>
<comment type="subcellular location">
    <subcellularLocation>
        <location evidence="1">Cell membrane</location>
        <topology evidence="1">Multi-pass membrane protein</topology>
    </subcellularLocation>
</comment>
<evidence type="ECO:0000256" key="9">
    <source>
        <dbReference type="ARBA" id="ARBA00023224"/>
    </source>
</evidence>
<name>A0A8J9VKF7_9NEOP</name>
<evidence type="ECO:0000313" key="11">
    <source>
        <dbReference type="EMBL" id="CAH0728075.1"/>
    </source>
</evidence>
<evidence type="ECO:0000256" key="2">
    <source>
        <dbReference type="ARBA" id="ARBA00022475"/>
    </source>
</evidence>
<protein>
    <submittedName>
        <fullName evidence="11">Uncharacterized protein</fullName>
    </submittedName>
</protein>
<evidence type="ECO:0000256" key="10">
    <source>
        <dbReference type="SAM" id="Phobius"/>
    </source>
</evidence>
<keyword evidence="12" id="KW-1185">Reference proteome</keyword>
<reference evidence="11" key="1">
    <citation type="submission" date="2021-12" db="EMBL/GenBank/DDBJ databases">
        <authorList>
            <person name="Martin H S."/>
        </authorList>
    </citation>
    <scope>NUCLEOTIDE SEQUENCE</scope>
</reference>
<dbReference type="AlphaFoldDB" id="A0A8J9VKF7"/>
<keyword evidence="3" id="KW-0716">Sensory transduction</keyword>
<dbReference type="GO" id="GO:0007165">
    <property type="term" value="P:signal transduction"/>
    <property type="evidence" value="ECO:0007669"/>
    <property type="project" value="UniProtKB-KW"/>
</dbReference>
<sequence length="265" mass="30898">MIRSFIASLEDPQKPLLGPSYWILKKMGLILEKNNLVKAMYIIIHEMVAIFVVTQYIELYVIRSDLDEVLTNLKISMLSIVCIAKANTFVFWQKSWRELIEYVTEADIYERDYNDTRKVKILNSYTNYCRRVIHFYWILVFITFASVISTPLIKYLSSATYREALINGTEHFPHIFSAWTLFDKYSFPGNWVTVINHILLCAYGSGIMAAYDTTIIVIMVFFGGKLELLRERCRTIFSFKGSSVSDEQAIRAIRELHNIHVVLMK</sequence>
<keyword evidence="9" id="KW-0807">Transducer</keyword>
<evidence type="ECO:0000313" key="12">
    <source>
        <dbReference type="Proteomes" id="UP000838878"/>
    </source>
</evidence>
<dbReference type="GO" id="GO:0005886">
    <property type="term" value="C:plasma membrane"/>
    <property type="evidence" value="ECO:0007669"/>
    <property type="project" value="UniProtKB-SubCell"/>
</dbReference>
<keyword evidence="8" id="KW-0675">Receptor</keyword>
<dbReference type="GO" id="GO:0004984">
    <property type="term" value="F:olfactory receptor activity"/>
    <property type="evidence" value="ECO:0007669"/>
    <property type="project" value="InterPro"/>
</dbReference>